<feature type="region of interest" description="Disordered" evidence="1">
    <location>
        <begin position="60"/>
        <end position="84"/>
    </location>
</feature>
<accession>A0A4C1W360</accession>
<keyword evidence="3" id="KW-1185">Reference proteome</keyword>
<evidence type="ECO:0000256" key="1">
    <source>
        <dbReference type="SAM" id="MobiDB-lite"/>
    </source>
</evidence>
<protein>
    <submittedName>
        <fullName evidence="2">Uncharacterized protein</fullName>
    </submittedName>
</protein>
<evidence type="ECO:0000313" key="2">
    <source>
        <dbReference type="EMBL" id="GBP44505.1"/>
    </source>
</evidence>
<sequence length="84" mass="9309">MLQKQHTQIQPRGEPREVTLRTGAAAARRQIKAHYREIIRNGTDGCRRVSPGERYLSAGAAARNIGRSRGRAREGVSKGDGSRR</sequence>
<feature type="region of interest" description="Disordered" evidence="1">
    <location>
        <begin position="1"/>
        <end position="23"/>
    </location>
</feature>
<dbReference type="Proteomes" id="UP000299102">
    <property type="component" value="Unassembled WGS sequence"/>
</dbReference>
<dbReference type="AlphaFoldDB" id="A0A4C1W360"/>
<gene>
    <name evidence="2" type="ORF">EVAR_39516_1</name>
</gene>
<feature type="compositionally biased region" description="Polar residues" evidence="1">
    <location>
        <begin position="1"/>
        <end position="10"/>
    </location>
</feature>
<reference evidence="2 3" key="1">
    <citation type="journal article" date="2019" name="Commun. Biol.">
        <title>The bagworm genome reveals a unique fibroin gene that provides high tensile strength.</title>
        <authorList>
            <person name="Kono N."/>
            <person name="Nakamura H."/>
            <person name="Ohtoshi R."/>
            <person name="Tomita M."/>
            <person name="Numata K."/>
            <person name="Arakawa K."/>
        </authorList>
    </citation>
    <scope>NUCLEOTIDE SEQUENCE [LARGE SCALE GENOMIC DNA]</scope>
</reference>
<name>A0A4C1W360_EUMVA</name>
<dbReference type="EMBL" id="BGZK01000453">
    <property type="protein sequence ID" value="GBP44505.1"/>
    <property type="molecule type" value="Genomic_DNA"/>
</dbReference>
<organism evidence="2 3">
    <name type="scientific">Eumeta variegata</name>
    <name type="common">Bagworm moth</name>
    <name type="synonym">Eumeta japonica</name>
    <dbReference type="NCBI Taxonomy" id="151549"/>
    <lineage>
        <taxon>Eukaryota</taxon>
        <taxon>Metazoa</taxon>
        <taxon>Ecdysozoa</taxon>
        <taxon>Arthropoda</taxon>
        <taxon>Hexapoda</taxon>
        <taxon>Insecta</taxon>
        <taxon>Pterygota</taxon>
        <taxon>Neoptera</taxon>
        <taxon>Endopterygota</taxon>
        <taxon>Lepidoptera</taxon>
        <taxon>Glossata</taxon>
        <taxon>Ditrysia</taxon>
        <taxon>Tineoidea</taxon>
        <taxon>Psychidae</taxon>
        <taxon>Oiketicinae</taxon>
        <taxon>Eumeta</taxon>
    </lineage>
</organism>
<feature type="compositionally biased region" description="Basic and acidic residues" evidence="1">
    <location>
        <begin position="71"/>
        <end position="84"/>
    </location>
</feature>
<proteinExistence type="predicted"/>
<comment type="caution">
    <text evidence="2">The sequence shown here is derived from an EMBL/GenBank/DDBJ whole genome shotgun (WGS) entry which is preliminary data.</text>
</comment>
<evidence type="ECO:0000313" key="3">
    <source>
        <dbReference type="Proteomes" id="UP000299102"/>
    </source>
</evidence>